<keyword evidence="5" id="KW-0539">Nucleus</keyword>
<accession>A0ABQ8HFP2</accession>
<evidence type="ECO:0000256" key="3">
    <source>
        <dbReference type="ARBA" id="ARBA00023125"/>
    </source>
</evidence>
<evidence type="ECO:0000256" key="5">
    <source>
        <dbReference type="ARBA" id="ARBA00023242"/>
    </source>
</evidence>
<proteinExistence type="predicted"/>
<evidence type="ECO:0000256" key="1">
    <source>
        <dbReference type="ARBA" id="ARBA00004123"/>
    </source>
</evidence>
<comment type="subcellular location">
    <subcellularLocation>
        <location evidence="1">Nucleus</location>
    </subcellularLocation>
</comment>
<comment type="caution">
    <text evidence="7">The sequence shown here is derived from an EMBL/GenBank/DDBJ whole genome shotgun (WGS) entry which is preliminary data.</text>
</comment>
<dbReference type="InterPro" id="IPR036093">
    <property type="entry name" value="NAC_dom_sf"/>
</dbReference>
<dbReference type="InterPro" id="IPR003441">
    <property type="entry name" value="NAC-dom"/>
</dbReference>
<evidence type="ECO:0000313" key="8">
    <source>
        <dbReference type="Proteomes" id="UP000827721"/>
    </source>
</evidence>
<organism evidence="7 8">
    <name type="scientific">Xanthoceras sorbifolium</name>
    <dbReference type="NCBI Taxonomy" id="99658"/>
    <lineage>
        <taxon>Eukaryota</taxon>
        <taxon>Viridiplantae</taxon>
        <taxon>Streptophyta</taxon>
        <taxon>Embryophyta</taxon>
        <taxon>Tracheophyta</taxon>
        <taxon>Spermatophyta</taxon>
        <taxon>Magnoliopsida</taxon>
        <taxon>eudicotyledons</taxon>
        <taxon>Gunneridae</taxon>
        <taxon>Pentapetalae</taxon>
        <taxon>rosids</taxon>
        <taxon>malvids</taxon>
        <taxon>Sapindales</taxon>
        <taxon>Sapindaceae</taxon>
        <taxon>Xanthoceroideae</taxon>
        <taxon>Xanthoceras</taxon>
    </lineage>
</organism>
<gene>
    <name evidence="7" type="ORF">JRO89_XS11G0157900</name>
</gene>
<keyword evidence="8" id="KW-1185">Reference proteome</keyword>
<dbReference type="Proteomes" id="UP000827721">
    <property type="component" value="Unassembled WGS sequence"/>
</dbReference>
<name>A0ABQ8HFP2_9ROSI</name>
<evidence type="ECO:0000256" key="4">
    <source>
        <dbReference type="ARBA" id="ARBA00023163"/>
    </source>
</evidence>
<sequence length="132" mass="15240">MQFPSMSPYPVGVWFHPTNTELVGFYLYNKIAAPTLLSGNNWVRDCELYGLQEPSDIWRLFRGDDGLTDDDRAFYFFTKLKKKSSNGYRICRRVASGTWAGEDSGEKIEASNVFGFKKRFRYENAKSPQDRA</sequence>
<evidence type="ECO:0000313" key="7">
    <source>
        <dbReference type="EMBL" id="KAH7557444.1"/>
    </source>
</evidence>
<dbReference type="PANTHER" id="PTHR31989">
    <property type="entry name" value="NAC DOMAIN-CONTAINING PROTEIN 82-RELATED"/>
    <property type="match status" value="1"/>
</dbReference>
<keyword evidence="4" id="KW-0804">Transcription</keyword>
<dbReference type="EMBL" id="JAFEMO010000011">
    <property type="protein sequence ID" value="KAH7557444.1"/>
    <property type="molecule type" value="Genomic_DNA"/>
</dbReference>
<reference evidence="7 8" key="1">
    <citation type="submission" date="2021-02" db="EMBL/GenBank/DDBJ databases">
        <title>Plant Genome Project.</title>
        <authorList>
            <person name="Zhang R.-G."/>
        </authorList>
    </citation>
    <scope>NUCLEOTIDE SEQUENCE [LARGE SCALE GENOMIC DNA]</scope>
    <source>
        <tissue evidence="7">Leaves</tissue>
    </source>
</reference>
<dbReference type="SUPFAM" id="SSF101941">
    <property type="entry name" value="NAC domain"/>
    <property type="match status" value="1"/>
</dbReference>
<protein>
    <recommendedName>
        <fullName evidence="6">NAC domain-containing protein</fullName>
    </recommendedName>
</protein>
<dbReference type="Pfam" id="PF02365">
    <property type="entry name" value="NAM"/>
    <property type="match status" value="1"/>
</dbReference>
<evidence type="ECO:0000256" key="2">
    <source>
        <dbReference type="ARBA" id="ARBA00023015"/>
    </source>
</evidence>
<dbReference type="PROSITE" id="PS51005">
    <property type="entry name" value="NAC"/>
    <property type="match status" value="1"/>
</dbReference>
<feature type="domain" description="NAC" evidence="6">
    <location>
        <begin position="9"/>
        <end position="132"/>
    </location>
</feature>
<keyword evidence="2" id="KW-0805">Transcription regulation</keyword>
<keyword evidence="3" id="KW-0238">DNA-binding</keyword>
<evidence type="ECO:0000259" key="6">
    <source>
        <dbReference type="PROSITE" id="PS51005"/>
    </source>
</evidence>
<dbReference type="Gene3D" id="2.170.150.80">
    <property type="entry name" value="NAC domain"/>
    <property type="match status" value="1"/>
</dbReference>